<evidence type="ECO:0000256" key="5">
    <source>
        <dbReference type="ARBA" id="ARBA00022692"/>
    </source>
</evidence>
<comment type="similarity">
    <text evidence="2">Belongs to the binding-protein-dependent transport system permease family. HisMQ subfamily.</text>
</comment>
<feature type="transmembrane region" description="Helical" evidence="9">
    <location>
        <begin position="129"/>
        <end position="154"/>
    </location>
</feature>
<evidence type="ECO:0000256" key="8">
    <source>
        <dbReference type="ARBA" id="ARBA00023136"/>
    </source>
</evidence>
<dbReference type="InterPro" id="IPR000515">
    <property type="entry name" value="MetI-like"/>
</dbReference>
<evidence type="ECO:0000259" key="10">
    <source>
        <dbReference type="PROSITE" id="PS50928"/>
    </source>
</evidence>
<dbReference type="RefSeq" id="WP_246602238.1">
    <property type="nucleotide sequence ID" value="NZ_JAFNJS010000001.1"/>
</dbReference>
<dbReference type="Proteomes" id="UP001595420">
    <property type="component" value="Unassembled WGS sequence"/>
</dbReference>
<evidence type="ECO:0000313" key="12">
    <source>
        <dbReference type="Proteomes" id="UP001595420"/>
    </source>
</evidence>
<dbReference type="InterPro" id="IPR010065">
    <property type="entry name" value="AA_ABC_transptr_permease_3TM"/>
</dbReference>
<evidence type="ECO:0000256" key="2">
    <source>
        <dbReference type="ARBA" id="ARBA00010072"/>
    </source>
</evidence>
<feature type="domain" description="ABC transmembrane type-1" evidence="10">
    <location>
        <begin position="16"/>
        <end position="197"/>
    </location>
</feature>
<evidence type="ECO:0000256" key="9">
    <source>
        <dbReference type="RuleBase" id="RU363032"/>
    </source>
</evidence>
<dbReference type="PANTHER" id="PTHR30614:SF0">
    <property type="entry name" value="L-CYSTINE TRANSPORT SYSTEM PERMEASE PROTEIN TCYL"/>
    <property type="match status" value="1"/>
</dbReference>
<dbReference type="PROSITE" id="PS50928">
    <property type="entry name" value="ABC_TM1"/>
    <property type="match status" value="1"/>
</dbReference>
<dbReference type="InterPro" id="IPR035906">
    <property type="entry name" value="MetI-like_sf"/>
</dbReference>
<dbReference type="EMBL" id="JBHRSB010000001">
    <property type="protein sequence ID" value="MFC2998768.1"/>
    <property type="molecule type" value="Genomic_DNA"/>
</dbReference>
<proteinExistence type="inferred from homology"/>
<dbReference type="InterPro" id="IPR043429">
    <property type="entry name" value="ArtM/GltK/GlnP/TcyL/YhdX-like"/>
</dbReference>
<evidence type="ECO:0000256" key="1">
    <source>
        <dbReference type="ARBA" id="ARBA00004429"/>
    </source>
</evidence>
<dbReference type="CDD" id="cd06261">
    <property type="entry name" value="TM_PBP2"/>
    <property type="match status" value="1"/>
</dbReference>
<evidence type="ECO:0000256" key="6">
    <source>
        <dbReference type="ARBA" id="ARBA00022970"/>
    </source>
</evidence>
<evidence type="ECO:0000313" key="11">
    <source>
        <dbReference type="EMBL" id="MFC2998768.1"/>
    </source>
</evidence>
<keyword evidence="8 9" id="KW-0472">Membrane</keyword>
<dbReference type="Pfam" id="PF00528">
    <property type="entry name" value="BPD_transp_1"/>
    <property type="match status" value="1"/>
</dbReference>
<keyword evidence="12" id="KW-1185">Reference proteome</keyword>
<keyword evidence="5 9" id="KW-0812">Transmembrane</keyword>
<evidence type="ECO:0000256" key="4">
    <source>
        <dbReference type="ARBA" id="ARBA00022475"/>
    </source>
</evidence>
<feature type="transmembrane region" description="Helical" evidence="9">
    <location>
        <begin position="174"/>
        <end position="196"/>
    </location>
</feature>
<gene>
    <name evidence="11" type="ORF">ACFOD3_02625</name>
</gene>
<dbReference type="NCBIfam" id="TIGR01726">
    <property type="entry name" value="HEQRo_perm_3TM"/>
    <property type="match status" value="1"/>
</dbReference>
<comment type="caution">
    <text evidence="11">The sequence shown here is derived from an EMBL/GenBank/DDBJ whole genome shotgun (WGS) entry which is preliminary data.</text>
</comment>
<accession>A0ABV7BQ63</accession>
<evidence type="ECO:0000256" key="3">
    <source>
        <dbReference type="ARBA" id="ARBA00022448"/>
    </source>
</evidence>
<protein>
    <submittedName>
        <fullName evidence="11">Amino acid ABC transporter permease</fullName>
    </submittedName>
</protein>
<reference evidence="12" key="1">
    <citation type="journal article" date="2019" name="Int. J. Syst. Evol. Microbiol.">
        <title>The Global Catalogue of Microorganisms (GCM) 10K type strain sequencing project: providing services to taxonomists for standard genome sequencing and annotation.</title>
        <authorList>
            <consortium name="The Broad Institute Genomics Platform"/>
            <consortium name="The Broad Institute Genome Sequencing Center for Infectious Disease"/>
            <person name="Wu L."/>
            <person name="Ma J."/>
        </authorList>
    </citation>
    <scope>NUCLEOTIDE SEQUENCE [LARGE SCALE GENOMIC DNA]</scope>
    <source>
        <strain evidence="12">CGMCC 1.16855</strain>
    </source>
</reference>
<organism evidence="11 12">
    <name type="scientific">Falsiroseomonas tokyonensis</name>
    <dbReference type="NCBI Taxonomy" id="430521"/>
    <lineage>
        <taxon>Bacteria</taxon>
        <taxon>Pseudomonadati</taxon>
        <taxon>Pseudomonadota</taxon>
        <taxon>Alphaproteobacteria</taxon>
        <taxon>Acetobacterales</taxon>
        <taxon>Roseomonadaceae</taxon>
        <taxon>Falsiroseomonas</taxon>
    </lineage>
</organism>
<keyword evidence="6" id="KW-0029">Amino-acid transport</keyword>
<comment type="subcellular location">
    <subcellularLocation>
        <location evidence="1">Cell inner membrane</location>
        <topology evidence="1">Multi-pass membrane protein</topology>
    </subcellularLocation>
    <subcellularLocation>
        <location evidence="9">Cell membrane</location>
        <topology evidence="9">Multi-pass membrane protein</topology>
    </subcellularLocation>
</comment>
<keyword evidence="4" id="KW-1003">Cell membrane</keyword>
<keyword evidence="3 9" id="KW-0813">Transport</keyword>
<dbReference type="PANTHER" id="PTHR30614">
    <property type="entry name" value="MEMBRANE COMPONENT OF AMINO ACID ABC TRANSPORTER"/>
    <property type="match status" value="1"/>
</dbReference>
<dbReference type="SUPFAM" id="SSF161098">
    <property type="entry name" value="MetI-like"/>
    <property type="match status" value="1"/>
</dbReference>
<sequence>MMQALLDSFAAAARGLPLTLAIWGAGVATGLALGFVVAALRFFAPAALSWPLAAAVEAVRGVPFLVQCFLLYFGGPFIGIDLTPIVAGWVALSVYGAAYFSEVFRAGFMAVPPGHLEAARMLGIPRNQAVLRIMLPMMALAVLPSLANLAVILIKETAILSIITVPELTFRVQGVGSATFAFAETTLVLAIVYWALVEATAVASRFAERRIARALAA</sequence>
<keyword evidence="7 9" id="KW-1133">Transmembrane helix</keyword>
<dbReference type="Gene3D" id="1.10.3720.10">
    <property type="entry name" value="MetI-like"/>
    <property type="match status" value="1"/>
</dbReference>
<feature type="transmembrane region" description="Helical" evidence="9">
    <location>
        <begin position="20"/>
        <end position="40"/>
    </location>
</feature>
<evidence type="ECO:0000256" key="7">
    <source>
        <dbReference type="ARBA" id="ARBA00022989"/>
    </source>
</evidence>
<name>A0ABV7BQ63_9PROT</name>
<feature type="transmembrane region" description="Helical" evidence="9">
    <location>
        <begin position="85"/>
        <end position="108"/>
    </location>
</feature>